<organism evidence="3 4">
    <name type="scientific">Palleronia abyssalis</name>
    <dbReference type="NCBI Taxonomy" id="1501240"/>
    <lineage>
        <taxon>Bacteria</taxon>
        <taxon>Pseudomonadati</taxon>
        <taxon>Pseudomonadota</taxon>
        <taxon>Alphaproteobacteria</taxon>
        <taxon>Rhodobacterales</taxon>
        <taxon>Roseobacteraceae</taxon>
        <taxon>Palleronia</taxon>
    </lineage>
</organism>
<feature type="transmembrane region" description="Helical" evidence="2">
    <location>
        <begin position="117"/>
        <end position="138"/>
    </location>
</feature>
<reference evidence="3 4" key="1">
    <citation type="submission" date="2018-03" db="EMBL/GenBank/DDBJ databases">
        <authorList>
            <person name="Keele B.F."/>
        </authorList>
    </citation>
    <scope>NUCLEOTIDE SEQUENCE [LARGE SCALE GENOMIC DNA]</scope>
    <source>
        <strain evidence="3 4">CECT 8504</strain>
    </source>
</reference>
<gene>
    <name evidence="3" type="ORF">PAA8504_03140</name>
</gene>
<keyword evidence="2" id="KW-0472">Membrane</keyword>
<protein>
    <recommendedName>
        <fullName evidence="5">Inner membrane protein YjdF</fullName>
    </recommendedName>
</protein>
<dbReference type="Proteomes" id="UP000244912">
    <property type="component" value="Unassembled WGS sequence"/>
</dbReference>
<evidence type="ECO:0000256" key="2">
    <source>
        <dbReference type="SAM" id="Phobius"/>
    </source>
</evidence>
<dbReference type="EMBL" id="ONZF01000008">
    <property type="protein sequence ID" value="SPJ25289.1"/>
    <property type="molecule type" value="Genomic_DNA"/>
</dbReference>
<accession>A0A2R8BYS7</accession>
<evidence type="ECO:0000313" key="3">
    <source>
        <dbReference type="EMBL" id="SPJ25289.1"/>
    </source>
</evidence>
<proteinExistence type="predicted"/>
<feature type="region of interest" description="Disordered" evidence="1">
    <location>
        <begin position="223"/>
        <end position="250"/>
    </location>
</feature>
<evidence type="ECO:0000313" key="4">
    <source>
        <dbReference type="Proteomes" id="UP000244912"/>
    </source>
</evidence>
<feature type="transmembrane region" description="Helical" evidence="2">
    <location>
        <begin position="57"/>
        <end position="74"/>
    </location>
</feature>
<keyword evidence="2" id="KW-1133">Transmembrane helix</keyword>
<evidence type="ECO:0008006" key="5">
    <source>
        <dbReference type="Google" id="ProtNLM"/>
    </source>
</evidence>
<feature type="transmembrane region" description="Helical" evidence="2">
    <location>
        <begin position="86"/>
        <end position="110"/>
    </location>
</feature>
<dbReference type="InterPro" id="IPR014509">
    <property type="entry name" value="YjdF-like"/>
</dbReference>
<name>A0A2R8BYS7_9RHOB</name>
<dbReference type="Pfam" id="PF09997">
    <property type="entry name" value="DUF2238"/>
    <property type="match status" value="1"/>
</dbReference>
<dbReference type="AlphaFoldDB" id="A0A2R8BYS7"/>
<feature type="transmembrane region" description="Helical" evidence="2">
    <location>
        <begin position="162"/>
        <end position="181"/>
    </location>
</feature>
<sequence>MSNRFRPVLALIAMAVAAAFGLAISTKVFGLLVVCFGFGLLLPLFSAVSGLQFPRRLVGWVTAYCFVAFLMGEFADGYEAVPILDILLHVVSGSALSAVGFGIVMLITAGGAPRTQVWILSILAFGFSMMVGAMWEILEFSLDQLFGLNTQAEGNMDTMTDIIANLAGAVYGVIACHVSVVSGRRIAPGGLLLDFVARNPIIYGAWTGRLRRAQDVTGGPEAGLDRAFEGGWKSGSDEVAGEEEVRPGGA</sequence>
<feature type="transmembrane region" description="Helical" evidence="2">
    <location>
        <begin position="31"/>
        <end position="50"/>
    </location>
</feature>
<keyword evidence="2" id="KW-0812">Transmembrane</keyword>
<evidence type="ECO:0000256" key="1">
    <source>
        <dbReference type="SAM" id="MobiDB-lite"/>
    </source>
</evidence>
<keyword evidence="4" id="KW-1185">Reference proteome</keyword>